<evidence type="ECO:0000313" key="4">
    <source>
        <dbReference type="Proteomes" id="UP000030645"/>
    </source>
</evidence>
<feature type="compositionally biased region" description="Low complexity" evidence="1">
    <location>
        <begin position="72"/>
        <end position="82"/>
    </location>
</feature>
<evidence type="ECO:0000256" key="2">
    <source>
        <dbReference type="SAM" id="SignalP"/>
    </source>
</evidence>
<gene>
    <name evidence="3" type="ORF">L484_014549</name>
</gene>
<feature type="signal peptide" evidence="2">
    <location>
        <begin position="1"/>
        <end position="24"/>
    </location>
</feature>
<accession>W9RIA3</accession>
<organism evidence="3 4">
    <name type="scientific">Morus notabilis</name>
    <dbReference type="NCBI Taxonomy" id="981085"/>
    <lineage>
        <taxon>Eukaryota</taxon>
        <taxon>Viridiplantae</taxon>
        <taxon>Streptophyta</taxon>
        <taxon>Embryophyta</taxon>
        <taxon>Tracheophyta</taxon>
        <taxon>Spermatophyta</taxon>
        <taxon>Magnoliopsida</taxon>
        <taxon>eudicotyledons</taxon>
        <taxon>Gunneridae</taxon>
        <taxon>Pentapetalae</taxon>
        <taxon>rosids</taxon>
        <taxon>fabids</taxon>
        <taxon>Rosales</taxon>
        <taxon>Moraceae</taxon>
        <taxon>Moreae</taxon>
        <taxon>Morus</taxon>
    </lineage>
</organism>
<proteinExistence type="predicted"/>
<reference evidence="4" key="1">
    <citation type="submission" date="2013-01" db="EMBL/GenBank/DDBJ databases">
        <title>Draft Genome Sequence of a Mulberry Tree, Morus notabilis C.K. Schneid.</title>
        <authorList>
            <person name="He N."/>
            <person name="Zhao S."/>
        </authorList>
    </citation>
    <scope>NUCLEOTIDE SEQUENCE</scope>
</reference>
<evidence type="ECO:0000256" key="1">
    <source>
        <dbReference type="SAM" id="MobiDB-lite"/>
    </source>
</evidence>
<dbReference type="AlphaFoldDB" id="W9RIA3"/>
<sequence length="105" mass="11245">MNSSAEKLLLLFLLFGLGVYMATSSTLLPHGDKKSSSLYIFDCKGVLRKSTAIEEGGFGCENLEAGEHKPVPSRSLRSLRISPPSPIKNRAKTNFAPAAPSPLIA</sequence>
<keyword evidence="4" id="KW-1185">Reference proteome</keyword>
<protein>
    <submittedName>
        <fullName evidence="3">Uncharacterized protein</fullName>
    </submittedName>
</protein>
<feature type="chain" id="PRO_5004928362" evidence="2">
    <location>
        <begin position="25"/>
        <end position="105"/>
    </location>
</feature>
<keyword evidence="2" id="KW-0732">Signal</keyword>
<name>W9RIA3_9ROSA</name>
<feature type="region of interest" description="Disordered" evidence="1">
    <location>
        <begin position="67"/>
        <end position="105"/>
    </location>
</feature>
<dbReference type="Proteomes" id="UP000030645">
    <property type="component" value="Unassembled WGS sequence"/>
</dbReference>
<dbReference type="EMBL" id="KE345081">
    <property type="protein sequence ID" value="EXB93558.1"/>
    <property type="molecule type" value="Genomic_DNA"/>
</dbReference>
<evidence type="ECO:0000313" key="3">
    <source>
        <dbReference type="EMBL" id="EXB93558.1"/>
    </source>
</evidence>